<protein>
    <submittedName>
        <fullName evidence="7">Cell division coordinator CpoB</fullName>
    </submittedName>
</protein>
<name>A0A941W5C7_9BACT</name>
<dbReference type="Proteomes" id="UP000722750">
    <property type="component" value="Unassembled WGS sequence"/>
</dbReference>
<reference evidence="7" key="1">
    <citation type="journal article" date="2021" name="ISME J.">
        <title>Fine-scale metabolic discontinuity in a stratified prokaryote microbiome of a Red Sea deep halocline.</title>
        <authorList>
            <person name="Michoud G."/>
            <person name="Ngugi D.K."/>
            <person name="Barozzi A."/>
            <person name="Merlino G."/>
            <person name="Calleja M.L."/>
            <person name="Delgado-Huertas A."/>
            <person name="Moran X.A.G."/>
            <person name="Daffonchio D."/>
        </authorList>
    </citation>
    <scope>NUCLEOTIDE SEQUENCE</scope>
    <source>
        <strain evidence="7">SuakinDeep_MAG55_1</strain>
    </source>
</reference>
<evidence type="ECO:0000313" key="7">
    <source>
        <dbReference type="EMBL" id="MBS1258746.1"/>
    </source>
</evidence>
<keyword evidence="4 6" id="KW-0802">TPR repeat</keyword>
<dbReference type="EMBL" id="JAANXD010000074">
    <property type="protein sequence ID" value="MBS1258746.1"/>
    <property type="molecule type" value="Genomic_DNA"/>
</dbReference>
<feature type="repeat" description="TPR" evidence="6">
    <location>
        <begin position="421"/>
        <end position="454"/>
    </location>
</feature>
<evidence type="ECO:0000256" key="4">
    <source>
        <dbReference type="ARBA" id="ARBA00022803"/>
    </source>
</evidence>
<dbReference type="AlphaFoldDB" id="A0A941W5C7"/>
<dbReference type="Pfam" id="PF13181">
    <property type="entry name" value="TPR_8"/>
    <property type="match status" value="1"/>
</dbReference>
<comment type="subcellular location">
    <subcellularLocation>
        <location evidence="1">Cytoplasm</location>
    </subcellularLocation>
</comment>
<comment type="caution">
    <text evidence="7">The sequence shown here is derived from an EMBL/GenBank/DDBJ whole genome shotgun (WGS) entry which is preliminary data.</text>
</comment>
<dbReference type="InterPro" id="IPR051476">
    <property type="entry name" value="Bac_ResReg_Asp_Phosphatase"/>
</dbReference>
<keyword evidence="7" id="KW-0131">Cell cycle</keyword>
<evidence type="ECO:0000256" key="6">
    <source>
        <dbReference type="PROSITE-ProRule" id="PRU00339"/>
    </source>
</evidence>
<keyword evidence="2" id="KW-0963">Cytoplasm</keyword>
<gene>
    <name evidence="7" type="ORF">MAG551_01808</name>
</gene>
<keyword evidence="3" id="KW-0677">Repeat</keyword>
<dbReference type="InterPro" id="IPR011990">
    <property type="entry name" value="TPR-like_helical_dom_sf"/>
</dbReference>
<evidence type="ECO:0000256" key="2">
    <source>
        <dbReference type="ARBA" id="ARBA00022490"/>
    </source>
</evidence>
<dbReference type="GO" id="GO:0051301">
    <property type="term" value="P:cell division"/>
    <property type="evidence" value="ECO:0007669"/>
    <property type="project" value="UniProtKB-KW"/>
</dbReference>
<proteinExistence type="inferred from homology"/>
<dbReference type="PANTHER" id="PTHR46630">
    <property type="entry name" value="TETRATRICOPEPTIDE REPEAT PROTEIN 29"/>
    <property type="match status" value="1"/>
</dbReference>
<feature type="repeat" description="TPR" evidence="6">
    <location>
        <begin position="288"/>
        <end position="321"/>
    </location>
</feature>
<accession>A0A941W5C7</accession>
<dbReference type="Pfam" id="PF13174">
    <property type="entry name" value="TPR_6"/>
    <property type="match status" value="2"/>
</dbReference>
<dbReference type="PANTHER" id="PTHR46630:SF1">
    <property type="entry name" value="TETRATRICOPEPTIDE REPEAT PROTEIN 29"/>
    <property type="match status" value="1"/>
</dbReference>
<keyword evidence="7" id="KW-0132">Cell division</keyword>
<dbReference type="Gene3D" id="1.25.40.10">
    <property type="entry name" value="Tetratricopeptide repeat domain"/>
    <property type="match status" value="3"/>
</dbReference>
<dbReference type="PROSITE" id="PS50005">
    <property type="entry name" value="TPR"/>
    <property type="match status" value="2"/>
</dbReference>
<dbReference type="Pfam" id="PF13432">
    <property type="entry name" value="TPR_16"/>
    <property type="match status" value="1"/>
</dbReference>
<dbReference type="SUPFAM" id="SSF48452">
    <property type="entry name" value="TPR-like"/>
    <property type="match status" value="2"/>
</dbReference>
<evidence type="ECO:0000256" key="5">
    <source>
        <dbReference type="ARBA" id="ARBA00038253"/>
    </source>
</evidence>
<evidence type="ECO:0000256" key="1">
    <source>
        <dbReference type="ARBA" id="ARBA00004496"/>
    </source>
</evidence>
<dbReference type="GO" id="GO:0005737">
    <property type="term" value="C:cytoplasm"/>
    <property type="evidence" value="ECO:0007669"/>
    <property type="project" value="UniProtKB-SubCell"/>
</dbReference>
<dbReference type="SMART" id="SM00028">
    <property type="entry name" value="TPR"/>
    <property type="match status" value="7"/>
</dbReference>
<evidence type="ECO:0000256" key="3">
    <source>
        <dbReference type="ARBA" id="ARBA00022737"/>
    </source>
</evidence>
<comment type="similarity">
    <text evidence="5">Belongs to the Rap family.</text>
</comment>
<evidence type="ECO:0000313" key="8">
    <source>
        <dbReference type="Proteomes" id="UP000722750"/>
    </source>
</evidence>
<organism evidence="7 8">
    <name type="scientific">Candidatus Scalindua arabica</name>
    <dbReference type="NCBI Taxonomy" id="1127984"/>
    <lineage>
        <taxon>Bacteria</taxon>
        <taxon>Pseudomonadati</taxon>
        <taxon>Planctomycetota</taxon>
        <taxon>Candidatus Brocadiia</taxon>
        <taxon>Candidatus Brocadiales</taxon>
        <taxon>Candidatus Scalinduaceae</taxon>
        <taxon>Candidatus Scalindua</taxon>
    </lineage>
</organism>
<dbReference type="InterPro" id="IPR019734">
    <property type="entry name" value="TPR_rpt"/>
</dbReference>
<sequence length="596" mass="67826">MNTENPKLRRTFMNILTIFLLLVGTTGYVDADVQNDAGAKLLNVPVNKFKKMVDNERTVLAGLKKLLELKQRHALQEEDMAVELITDDEGVSINRSKGNYGTTMYSIKADLISVEVILQRLASVSMKKIIIDEDIDKDEIASVISVDLEDNPLIDIIDVILGAKGLEPIISENLIFVTLPAKLNVVSSYGYYQDKAVQAYQKAMIKYPDYEGIAQAYYELGNFYLDSNFPSIALQEYRTVSANYSDHPLAKKSKFSEGKCYVKLDDLEKARGSYLNYVRRYPNESNVDDTYLIIGDLWKKQGNHEKAIENYNYVIKEYHDSDTVISAHMRLGKTYLDAGDYSVALQTFLDIKEKFQSESDMQAYQSEDTILTSDRLILPEKIRYELEYQIGNCYHLSGNYEEAIHTLSKFVLYETGNGVLDKAYYKLADCFFKSGDFLTAFQLYKGALAEYPDSSLSPIGFLYSGKSLRIMKMLDSAVEILNQGLDKYPDSIYAESIKFEIGLCYLDDENNKRAFDVFKRIAEREKEKNLAVEADIYAGICLGRDRQFEKAIENYRKVLDGEVTEEQRTWVSGLIGDSYSELGLLTEAVKAYKQDI</sequence>